<keyword evidence="1" id="KW-0812">Transmembrane</keyword>
<dbReference type="Proteomes" id="UP000186373">
    <property type="component" value="Unassembled WGS sequence"/>
</dbReference>
<organism evidence="2 3">
    <name type="scientific">Chryseobacterium shigense</name>
    <dbReference type="NCBI Taxonomy" id="297244"/>
    <lineage>
        <taxon>Bacteria</taxon>
        <taxon>Pseudomonadati</taxon>
        <taxon>Bacteroidota</taxon>
        <taxon>Flavobacteriia</taxon>
        <taxon>Flavobacteriales</taxon>
        <taxon>Weeksellaceae</taxon>
        <taxon>Chryseobacterium group</taxon>
        <taxon>Chryseobacterium</taxon>
    </lineage>
</organism>
<name>A0A1N7IFU9_9FLAO</name>
<dbReference type="InterPro" id="IPR007339">
    <property type="entry name" value="RclC-like"/>
</dbReference>
<dbReference type="RefSeq" id="WP_084175836.1">
    <property type="nucleotide sequence ID" value="NZ_FTNY01000003.1"/>
</dbReference>
<keyword evidence="1" id="KW-1133">Transmembrane helix</keyword>
<feature type="transmembrane region" description="Helical" evidence="1">
    <location>
        <begin position="103"/>
        <end position="123"/>
    </location>
</feature>
<evidence type="ECO:0000313" key="2">
    <source>
        <dbReference type="EMBL" id="SIS35963.1"/>
    </source>
</evidence>
<dbReference type="OrthoDB" id="1118972at2"/>
<sequence length="211" mass="23496">MQNNTLLSRLMILDSYFLNFLRISIFIVMAWIGGLKAFQYEADGIVPFVANSPLMSFFYQDANRKVINQDHQQVSEYTLYKNPEGKTVKKNIDWHTNNGTYTFSYGLGMVIISIAILVLLGIWFPKIGALGGALTFIMSFVTLSFLITTPEVYVPDLGGDLPTPQHGFPYLSGAGRLVLKDMIMMAAGLVIFSDSLKNVVRSSLHASTDHN</sequence>
<reference evidence="3" key="1">
    <citation type="submission" date="2017-01" db="EMBL/GenBank/DDBJ databases">
        <authorList>
            <person name="Varghese N."/>
            <person name="Submissions S."/>
        </authorList>
    </citation>
    <scope>NUCLEOTIDE SEQUENCE [LARGE SCALE GENOMIC DNA]</scope>
    <source>
        <strain evidence="3">DSM 17126</strain>
    </source>
</reference>
<evidence type="ECO:0000256" key="1">
    <source>
        <dbReference type="SAM" id="Phobius"/>
    </source>
</evidence>
<dbReference type="PANTHER" id="PTHR40106:SF1">
    <property type="entry name" value="INNER MEMBRANE PROTEIN RCLC"/>
    <property type="match status" value="1"/>
</dbReference>
<feature type="transmembrane region" description="Helical" evidence="1">
    <location>
        <begin position="12"/>
        <end position="32"/>
    </location>
</feature>
<dbReference type="AlphaFoldDB" id="A0A1N7IFU9"/>
<dbReference type="GO" id="GO:1901530">
    <property type="term" value="P:response to hypochlorite"/>
    <property type="evidence" value="ECO:0007669"/>
    <property type="project" value="TreeGrafter"/>
</dbReference>
<feature type="transmembrane region" description="Helical" evidence="1">
    <location>
        <begin position="130"/>
        <end position="148"/>
    </location>
</feature>
<feature type="transmembrane region" description="Helical" evidence="1">
    <location>
        <begin position="168"/>
        <end position="192"/>
    </location>
</feature>
<gene>
    <name evidence="2" type="ORF">SAMN05421639_103594</name>
</gene>
<accession>A0A1N7IFU9</accession>
<evidence type="ECO:0000313" key="3">
    <source>
        <dbReference type="Proteomes" id="UP000186373"/>
    </source>
</evidence>
<dbReference type="PANTHER" id="PTHR40106">
    <property type="entry name" value="INNER MEMBRANE PROTEIN RCLC"/>
    <property type="match status" value="1"/>
</dbReference>
<dbReference type="EMBL" id="FTNY01000003">
    <property type="protein sequence ID" value="SIS35963.1"/>
    <property type="molecule type" value="Genomic_DNA"/>
</dbReference>
<keyword evidence="3" id="KW-1185">Reference proteome</keyword>
<proteinExistence type="predicted"/>
<dbReference type="Pfam" id="PF04224">
    <property type="entry name" value="DUF417"/>
    <property type="match status" value="1"/>
</dbReference>
<dbReference type="GO" id="GO:0005886">
    <property type="term" value="C:plasma membrane"/>
    <property type="evidence" value="ECO:0007669"/>
    <property type="project" value="TreeGrafter"/>
</dbReference>
<keyword evidence="1" id="KW-0472">Membrane</keyword>
<protein>
    <submittedName>
        <fullName evidence="2">Uncharacterized membrane protein YkgB</fullName>
    </submittedName>
</protein>